<dbReference type="OrthoDB" id="891726at2759"/>
<dbReference type="AlphaFoldDB" id="A0A9W9TXK4"/>
<evidence type="ECO:0008006" key="4">
    <source>
        <dbReference type="Google" id="ProtNLM"/>
    </source>
</evidence>
<proteinExistence type="predicted"/>
<dbReference type="EMBL" id="JAPQKS010000002">
    <property type="protein sequence ID" value="KAJ5247491.1"/>
    <property type="molecule type" value="Genomic_DNA"/>
</dbReference>
<dbReference type="Proteomes" id="UP001150941">
    <property type="component" value="Unassembled WGS sequence"/>
</dbReference>
<feature type="compositionally biased region" description="Basic and acidic residues" evidence="1">
    <location>
        <begin position="28"/>
        <end position="44"/>
    </location>
</feature>
<dbReference type="PANTHER" id="PTHR33321">
    <property type="match status" value="1"/>
</dbReference>
<evidence type="ECO:0000256" key="1">
    <source>
        <dbReference type="SAM" id="MobiDB-lite"/>
    </source>
</evidence>
<accession>A0A9W9TXK4</accession>
<comment type="caution">
    <text evidence="2">The sequence shown here is derived from an EMBL/GenBank/DDBJ whole genome shotgun (WGS) entry which is preliminary data.</text>
</comment>
<dbReference type="PANTHER" id="PTHR33321:SF12">
    <property type="entry name" value="PLANT BASIC SECRETORY PROTEIN (BSP) FAMILY PROTEIN"/>
    <property type="match status" value="1"/>
</dbReference>
<name>A0A9W9TXK4_9EURO</name>
<sequence>MTEITLLSNPTPSAVPNPNERQNTQTQETKHDDTPPDPEFPKPKYRLHVEDLRHPASSPFNAEFAQLAAVLDNALKQIIQYLYTPPHVSKSDPEPKGQRPYFHPSIPPTRSVTIILRDFDGVAYTTGTDIDNDHKEIHVSLKYLHSLDIHKSRTSDPVREITGFLTHELVHCYQHTAPVDDGSGKTIPQPPGGLIEGIADFVRLKAGLQATHWKKPQSSEQRAAKWDAGYQNTAFFLAWIEDVWVGKGAIGMLNDRLLRTGYIGEGDDKDLDSGEPGFWVGLFGIGVDDLWDEYGRYLDSPSTAAEGHKDKHHA</sequence>
<dbReference type="RefSeq" id="XP_058334912.1">
    <property type="nucleotide sequence ID" value="XM_058471771.1"/>
</dbReference>
<keyword evidence="3" id="KW-1185">Reference proteome</keyword>
<evidence type="ECO:0000313" key="2">
    <source>
        <dbReference type="EMBL" id="KAJ5247491.1"/>
    </source>
</evidence>
<dbReference type="InterPro" id="IPR007541">
    <property type="entry name" value="Uncharacterised_BSP"/>
</dbReference>
<gene>
    <name evidence="2" type="ORF">N7468_002474</name>
</gene>
<organism evidence="2 3">
    <name type="scientific">Penicillium chermesinum</name>
    <dbReference type="NCBI Taxonomy" id="63820"/>
    <lineage>
        <taxon>Eukaryota</taxon>
        <taxon>Fungi</taxon>
        <taxon>Dikarya</taxon>
        <taxon>Ascomycota</taxon>
        <taxon>Pezizomycotina</taxon>
        <taxon>Eurotiomycetes</taxon>
        <taxon>Eurotiomycetidae</taxon>
        <taxon>Eurotiales</taxon>
        <taxon>Aspergillaceae</taxon>
        <taxon>Penicillium</taxon>
    </lineage>
</organism>
<feature type="compositionally biased region" description="Polar residues" evidence="1">
    <location>
        <begin position="1"/>
        <end position="27"/>
    </location>
</feature>
<dbReference type="Pfam" id="PF04450">
    <property type="entry name" value="BSP"/>
    <property type="match status" value="1"/>
</dbReference>
<feature type="region of interest" description="Disordered" evidence="1">
    <location>
        <begin position="1"/>
        <end position="44"/>
    </location>
</feature>
<protein>
    <recommendedName>
        <fullName evidence="4">PBSP domain protein</fullName>
    </recommendedName>
</protein>
<dbReference type="GeneID" id="83199074"/>
<evidence type="ECO:0000313" key="3">
    <source>
        <dbReference type="Proteomes" id="UP001150941"/>
    </source>
</evidence>
<reference evidence="2" key="2">
    <citation type="journal article" date="2023" name="IMA Fungus">
        <title>Comparative genomic study of the Penicillium genus elucidates a diverse pangenome and 15 lateral gene transfer events.</title>
        <authorList>
            <person name="Petersen C."/>
            <person name="Sorensen T."/>
            <person name="Nielsen M.R."/>
            <person name="Sondergaard T.E."/>
            <person name="Sorensen J.L."/>
            <person name="Fitzpatrick D.A."/>
            <person name="Frisvad J.C."/>
            <person name="Nielsen K.L."/>
        </authorList>
    </citation>
    <scope>NUCLEOTIDE SEQUENCE</scope>
    <source>
        <strain evidence="2">IBT 19713</strain>
    </source>
</reference>
<reference evidence="2" key="1">
    <citation type="submission" date="2022-11" db="EMBL/GenBank/DDBJ databases">
        <authorList>
            <person name="Petersen C."/>
        </authorList>
    </citation>
    <scope>NUCLEOTIDE SEQUENCE</scope>
    <source>
        <strain evidence="2">IBT 19713</strain>
    </source>
</reference>